<keyword evidence="8" id="KW-1185">Reference proteome</keyword>
<gene>
    <name evidence="7" type="ORF">BDK51DRAFT_35311</name>
</gene>
<comment type="subcellular location">
    <subcellularLocation>
        <location evidence="1">Membrane</location>
        <topology evidence="1">Multi-pass membrane protein</topology>
    </subcellularLocation>
</comment>
<evidence type="ECO:0000313" key="7">
    <source>
        <dbReference type="EMBL" id="RKO85882.1"/>
    </source>
</evidence>
<feature type="transmembrane region" description="Helical" evidence="6">
    <location>
        <begin position="197"/>
        <end position="224"/>
    </location>
</feature>
<protein>
    <submittedName>
        <fullName evidence="7">Tetraspanin family-domain-containing protein</fullName>
    </submittedName>
</protein>
<dbReference type="EMBL" id="KZ998655">
    <property type="protein sequence ID" value="RKO85882.1"/>
    <property type="molecule type" value="Genomic_DNA"/>
</dbReference>
<dbReference type="Proteomes" id="UP000269721">
    <property type="component" value="Unassembled WGS sequence"/>
</dbReference>
<dbReference type="InterPro" id="IPR018499">
    <property type="entry name" value="Tetraspanin/Peripherin"/>
</dbReference>
<evidence type="ECO:0000256" key="2">
    <source>
        <dbReference type="ARBA" id="ARBA00022692"/>
    </source>
</evidence>
<feature type="compositionally biased region" description="Polar residues" evidence="5">
    <location>
        <begin position="27"/>
        <end position="37"/>
    </location>
</feature>
<dbReference type="AlphaFoldDB" id="A0A4P9W2D1"/>
<proteinExistence type="predicted"/>
<dbReference type="PANTHER" id="PTHR19282:SF417">
    <property type="entry name" value="TETRASPANIN TSPA-RELATED"/>
    <property type="match status" value="1"/>
</dbReference>
<feature type="transmembrane region" description="Helical" evidence="6">
    <location>
        <begin position="231"/>
        <end position="254"/>
    </location>
</feature>
<evidence type="ECO:0000256" key="3">
    <source>
        <dbReference type="ARBA" id="ARBA00022989"/>
    </source>
</evidence>
<organism evidence="7 8">
    <name type="scientific">Blyttiomyces helicus</name>
    <dbReference type="NCBI Taxonomy" id="388810"/>
    <lineage>
        <taxon>Eukaryota</taxon>
        <taxon>Fungi</taxon>
        <taxon>Fungi incertae sedis</taxon>
        <taxon>Chytridiomycota</taxon>
        <taxon>Chytridiomycota incertae sedis</taxon>
        <taxon>Chytridiomycetes</taxon>
        <taxon>Chytridiomycetes incertae sedis</taxon>
        <taxon>Blyttiomyces</taxon>
    </lineage>
</organism>
<feature type="region of interest" description="Disordered" evidence="5">
    <location>
        <begin position="22"/>
        <end position="101"/>
    </location>
</feature>
<feature type="transmembrane region" description="Helical" evidence="6">
    <location>
        <begin position="340"/>
        <end position="361"/>
    </location>
</feature>
<dbReference type="OrthoDB" id="2094355at2759"/>
<name>A0A4P9W2D1_9FUNG</name>
<dbReference type="Pfam" id="PF00335">
    <property type="entry name" value="Tetraspanin"/>
    <property type="match status" value="1"/>
</dbReference>
<keyword evidence="2 6" id="KW-0812">Transmembrane</keyword>
<keyword evidence="4 6" id="KW-0472">Membrane</keyword>
<evidence type="ECO:0000256" key="6">
    <source>
        <dbReference type="SAM" id="Phobius"/>
    </source>
</evidence>
<keyword evidence="3 6" id="KW-1133">Transmembrane helix</keyword>
<accession>A0A4P9W2D1</accession>
<sequence>MGVTTGVFVAVPDVRLVRLVGLRRGQAQCQEESTQVSRPARPRSPTPDPQGHEDNKHDDTPDPNKSDKPDGGDGDDDDDDDGDKDDDDDGDDGSPRFSYSCDGKVRERFNSCDEPLADASRDSGARAQTTAWDEPVPINDKSHPADYVQFAESVGGQKTNVCGSSCPIRVWAVLGVGLRNQIISGTTVPSNVLSPDILNYVGIGVIALGSLLIFTAVLGCFGAVSRSTPLLVIYVIAMVFALLCVGAAGGFGTYELQTIRQKWQDTVTSTAWDQASPVVIDYYQSFFTCCGYLSYNDRPYTGTSEFQTGGSNFCATPSTASADPGCYARGSDLLDSFKKLVLVGSIVVGVVLLINIIAACVSRKRRSKFD</sequence>
<dbReference type="PANTHER" id="PTHR19282">
    <property type="entry name" value="TETRASPANIN"/>
    <property type="match status" value="1"/>
</dbReference>
<evidence type="ECO:0000256" key="1">
    <source>
        <dbReference type="ARBA" id="ARBA00004141"/>
    </source>
</evidence>
<feature type="compositionally biased region" description="Acidic residues" evidence="5">
    <location>
        <begin position="72"/>
        <end position="92"/>
    </location>
</feature>
<evidence type="ECO:0000256" key="4">
    <source>
        <dbReference type="ARBA" id="ARBA00023136"/>
    </source>
</evidence>
<evidence type="ECO:0000313" key="8">
    <source>
        <dbReference type="Proteomes" id="UP000269721"/>
    </source>
</evidence>
<feature type="compositionally biased region" description="Basic and acidic residues" evidence="5">
    <location>
        <begin position="50"/>
        <end position="71"/>
    </location>
</feature>
<reference evidence="8" key="1">
    <citation type="journal article" date="2018" name="Nat. Microbiol.">
        <title>Leveraging single-cell genomics to expand the fungal tree of life.</title>
        <authorList>
            <person name="Ahrendt S.R."/>
            <person name="Quandt C.A."/>
            <person name="Ciobanu D."/>
            <person name="Clum A."/>
            <person name="Salamov A."/>
            <person name="Andreopoulos B."/>
            <person name="Cheng J.F."/>
            <person name="Woyke T."/>
            <person name="Pelin A."/>
            <person name="Henrissat B."/>
            <person name="Reynolds N.K."/>
            <person name="Benny G.L."/>
            <person name="Smith M.E."/>
            <person name="James T.Y."/>
            <person name="Grigoriev I.V."/>
        </authorList>
    </citation>
    <scope>NUCLEOTIDE SEQUENCE [LARGE SCALE GENOMIC DNA]</scope>
</reference>
<dbReference type="GO" id="GO:0016020">
    <property type="term" value="C:membrane"/>
    <property type="evidence" value="ECO:0007669"/>
    <property type="project" value="UniProtKB-SubCell"/>
</dbReference>
<evidence type="ECO:0000256" key="5">
    <source>
        <dbReference type="SAM" id="MobiDB-lite"/>
    </source>
</evidence>